<accession>A0AAD0PUG5</accession>
<evidence type="ECO:0000313" key="2">
    <source>
        <dbReference type="Proteomes" id="UP000006426"/>
    </source>
</evidence>
<evidence type="ECO:0000313" key="1">
    <source>
        <dbReference type="EMBL" id="AXH59635.1"/>
    </source>
</evidence>
<dbReference type="RefSeq" id="WP_005742132.1">
    <property type="nucleotide sequence ID" value="NZ_CP031226.1"/>
</dbReference>
<proteinExistence type="predicted"/>
<organism evidence="1 2">
    <name type="scientific">Pseudomonas amygdali pv. lachrymans str. M301315</name>
    <dbReference type="NCBI Taxonomy" id="629260"/>
    <lineage>
        <taxon>Bacteria</taxon>
        <taxon>Pseudomonadati</taxon>
        <taxon>Pseudomonadota</taxon>
        <taxon>Gammaproteobacteria</taxon>
        <taxon>Pseudomonadales</taxon>
        <taxon>Pseudomonadaceae</taxon>
        <taxon>Pseudomonas</taxon>
        <taxon>Pseudomonas amygdali</taxon>
    </lineage>
</organism>
<reference evidence="1 2" key="1">
    <citation type="journal article" date="2011" name="PLoS Pathog.">
        <title>Dynamic evolution of pathogenicity revealed by sequencing and comparative genomics of 19 Pseudomonas syringae isolates.</title>
        <authorList>
            <person name="Baltrus D.A."/>
            <person name="Nishimura M.T."/>
            <person name="Romanchuk A."/>
            <person name="Chang J.H."/>
            <person name="Mukhtar M.S."/>
            <person name="Cherkis K."/>
            <person name="Roach J."/>
            <person name="Grant S.R."/>
            <person name="Jones C.D."/>
            <person name="Dangl J.L."/>
        </authorList>
    </citation>
    <scope>NUCLEOTIDE SEQUENCE [LARGE SCALE GENOMIC DNA]</scope>
    <source>
        <strain evidence="1 2">M301315</strain>
    </source>
</reference>
<dbReference type="AlphaFoldDB" id="A0AAD0PUG5"/>
<geneLocation type="plasmid" evidence="2">
    <name>pmppla107</name>
</geneLocation>
<dbReference type="EMBL" id="CP031226">
    <property type="protein sequence ID" value="AXH59635.1"/>
    <property type="molecule type" value="Genomic_DNA"/>
</dbReference>
<dbReference type="GeneID" id="39474192"/>
<protein>
    <submittedName>
        <fullName evidence="1">Uncharacterized protein</fullName>
    </submittedName>
</protein>
<dbReference type="Proteomes" id="UP000006426">
    <property type="component" value="Plasmid pmppla107"/>
</dbReference>
<keyword evidence="1" id="KW-0614">Plasmid</keyword>
<sequence length="154" mass="16732">MNTKPQKVAYAAQILLKDAVCLLESFSEDVGEGTVESALMHYLTLVDTRPQDVGYEVLRRTLEVHSADTYMLKVTGLITDEAKFRAGYVECTDACFGPAGDMAKQSLSEMLGWVLTVANASDSPSNLGYAIVKLVEAEPHVTPTKAMDDPSPMQ</sequence>
<gene>
    <name evidence="1" type="ORF">PLA107_030900</name>
</gene>
<name>A0AAD0PUG5_PSEAV</name>